<dbReference type="SMART" id="SM00343">
    <property type="entry name" value="ZnF_C2HC"/>
    <property type="match status" value="1"/>
</dbReference>
<dbReference type="Pfam" id="PF00098">
    <property type="entry name" value="zf-CCHC"/>
    <property type="match status" value="1"/>
</dbReference>
<reference evidence="4 5" key="2">
    <citation type="submission" date="2019-01" db="EMBL/GenBank/DDBJ databases">
        <title>The decoding of complex shrimp genome reveals the adaptation for benthos swimmer, frequently molting mechanism and breeding impact on genome.</title>
        <authorList>
            <person name="Sun Y."/>
            <person name="Gao Y."/>
            <person name="Yu Y."/>
        </authorList>
    </citation>
    <scope>NUCLEOTIDE SEQUENCE [LARGE SCALE GENOMIC DNA]</scope>
    <source>
        <tissue evidence="4">Muscle</tissue>
    </source>
</reference>
<dbReference type="AlphaFoldDB" id="A0A3R7LWB1"/>
<dbReference type="SUPFAM" id="SSF57756">
    <property type="entry name" value="Retrovirus zinc finger-like domains"/>
    <property type="match status" value="1"/>
</dbReference>
<feature type="domain" description="CCHC-type" evidence="3">
    <location>
        <begin position="271"/>
        <end position="285"/>
    </location>
</feature>
<keyword evidence="2" id="KW-0175">Coiled coil</keyword>
<name>A0A3R7LWB1_PENVA</name>
<evidence type="ECO:0000313" key="5">
    <source>
        <dbReference type="Proteomes" id="UP000283509"/>
    </source>
</evidence>
<evidence type="ECO:0000313" key="4">
    <source>
        <dbReference type="EMBL" id="ROT64860.1"/>
    </source>
</evidence>
<keyword evidence="1" id="KW-0863">Zinc-finger</keyword>
<evidence type="ECO:0000259" key="3">
    <source>
        <dbReference type="PROSITE" id="PS50158"/>
    </source>
</evidence>
<dbReference type="GO" id="GO:0003676">
    <property type="term" value="F:nucleic acid binding"/>
    <property type="evidence" value="ECO:0007669"/>
    <property type="project" value="InterPro"/>
</dbReference>
<accession>A0A3R7LWB1</accession>
<dbReference type="InterPro" id="IPR001878">
    <property type="entry name" value="Znf_CCHC"/>
</dbReference>
<dbReference type="PROSITE" id="PS50158">
    <property type="entry name" value="ZF_CCHC"/>
    <property type="match status" value="1"/>
</dbReference>
<dbReference type="Proteomes" id="UP000283509">
    <property type="component" value="Unassembled WGS sequence"/>
</dbReference>
<keyword evidence="1" id="KW-0479">Metal-binding</keyword>
<proteinExistence type="predicted"/>
<dbReference type="InterPro" id="IPR036875">
    <property type="entry name" value="Znf_CCHC_sf"/>
</dbReference>
<organism evidence="4 5">
    <name type="scientific">Penaeus vannamei</name>
    <name type="common">Whiteleg shrimp</name>
    <name type="synonym">Litopenaeus vannamei</name>
    <dbReference type="NCBI Taxonomy" id="6689"/>
    <lineage>
        <taxon>Eukaryota</taxon>
        <taxon>Metazoa</taxon>
        <taxon>Ecdysozoa</taxon>
        <taxon>Arthropoda</taxon>
        <taxon>Crustacea</taxon>
        <taxon>Multicrustacea</taxon>
        <taxon>Malacostraca</taxon>
        <taxon>Eumalacostraca</taxon>
        <taxon>Eucarida</taxon>
        <taxon>Decapoda</taxon>
        <taxon>Dendrobranchiata</taxon>
        <taxon>Penaeoidea</taxon>
        <taxon>Penaeidae</taxon>
        <taxon>Penaeus</taxon>
    </lineage>
</organism>
<reference evidence="4 5" key="1">
    <citation type="submission" date="2018-04" db="EMBL/GenBank/DDBJ databases">
        <authorList>
            <person name="Zhang X."/>
            <person name="Yuan J."/>
            <person name="Li F."/>
            <person name="Xiang J."/>
        </authorList>
    </citation>
    <scope>NUCLEOTIDE SEQUENCE [LARGE SCALE GENOMIC DNA]</scope>
    <source>
        <tissue evidence="4">Muscle</tissue>
    </source>
</reference>
<dbReference type="Gene3D" id="4.10.60.10">
    <property type="entry name" value="Zinc finger, CCHC-type"/>
    <property type="match status" value="1"/>
</dbReference>
<protein>
    <recommendedName>
        <fullName evidence="3">CCHC-type domain-containing protein</fullName>
    </recommendedName>
</protein>
<dbReference type="GO" id="GO:0008270">
    <property type="term" value="F:zinc ion binding"/>
    <property type="evidence" value="ECO:0007669"/>
    <property type="project" value="UniProtKB-KW"/>
</dbReference>
<evidence type="ECO:0000256" key="1">
    <source>
        <dbReference type="PROSITE-ProRule" id="PRU00047"/>
    </source>
</evidence>
<keyword evidence="5" id="KW-1185">Reference proteome</keyword>
<evidence type="ECO:0000256" key="2">
    <source>
        <dbReference type="SAM" id="Coils"/>
    </source>
</evidence>
<gene>
    <name evidence="4" type="ORF">C7M84_017211</name>
</gene>
<feature type="coiled-coil region" evidence="2">
    <location>
        <begin position="8"/>
        <end position="42"/>
    </location>
</feature>
<keyword evidence="1" id="KW-0862">Zinc</keyword>
<comment type="caution">
    <text evidence="4">The sequence shown here is derived from an EMBL/GenBank/DDBJ whole genome shotgun (WGS) entry which is preliminary data.</text>
</comment>
<dbReference type="EMBL" id="QCYY01003176">
    <property type="protein sequence ID" value="ROT64860.1"/>
    <property type="molecule type" value="Genomic_DNA"/>
</dbReference>
<sequence>MHQEITMYDELMRRLDHVTLKLREYKTKNQELEARLRAAEDRDHPAASPPPPAPLPIFNVVVDKESIPPFRGDTPAAQPLRRNQEVEAWIRHIENVAKPATDATFISAARASCKGPADLIVNSPMFDGIHFFTILNECRMTTTQGPQDFFQQLEGIVYQGVRDYPDVVGNPETLLKRLFLQGLPLWLREYLAIIDELPLDRLVETAQRIWNTRTGVARTEPLADRHPPRPLRAVAPVEEPPEHRRTRWCSYHRTSRHDNTECRYRPRRLACFRCQQEGHLVKDCPFPPPSDGSAPVAGGTRWGQPLQYPRSSDTGAIGRNSLNPHLQPTSRTTDGGFKVPREHRLQSQREGIYSKVCEQGFTGAHSSRDEDEGYVSASATCKSCDKTFQAVVWVVNPTLNPVKLKNGTHLVELHEVEEMCDTPEAPGNVASIADTPVAAVPTSALEKISLLITVSLRCKFLPYPTTLFR</sequence>